<reference evidence="1 2" key="1">
    <citation type="submission" date="2024-11" db="EMBL/GenBank/DDBJ databases">
        <title>Chromosome-level genome assembly of the freshwater bivalve Anodonta woodiana.</title>
        <authorList>
            <person name="Chen X."/>
        </authorList>
    </citation>
    <scope>NUCLEOTIDE SEQUENCE [LARGE SCALE GENOMIC DNA]</scope>
    <source>
        <strain evidence="1">MN2024</strain>
        <tissue evidence="1">Gills</tissue>
    </source>
</reference>
<dbReference type="AlphaFoldDB" id="A0ABD3XXB9"/>
<organism evidence="1 2">
    <name type="scientific">Sinanodonta woodiana</name>
    <name type="common">Chinese pond mussel</name>
    <name type="synonym">Anodonta woodiana</name>
    <dbReference type="NCBI Taxonomy" id="1069815"/>
    <lineage>
        <taxon>Eukaryota</taxon>
        <taxon>Metazoa</taxon>
        <taxon>Spiralia</taxon>
        <taxon>Lophotrochozoa</taxon>
        <taxon>Mollusca</taxon>
        <taxon>Bivalvia</taxon>
        <taxon>Autobranchia</taxon>
        <taxon>Heteroconchia</taxon>
        <taxon>Palaeoheterodonta</taxon>
        <taxon>Unionida</taxon>
        <taxon>Unionoidea</taxon>
        <taxon>Unionidae</taxon>
        <taxon>Unioninae</taxon>
        <taxon>Sinanodonta</taxon>
    </lineage>
</organism>
<evidence type="ECO:0000313" key="2">
    <source>
        <dbReference type="Proteomes" id="UP001634394"/>
    </source>
</evidence>
<dbReference type="Proteomes" id="UP001634394">
    <property type="component" value="Unassembled WGS sequence"/>
</dbReference>
<sequence>MTATSKATKDLHSYFTIKRVDTEQGSYLECNYQEGTRCLDMQGIQRENVPVISAKSLFHKQKWVERLHNTTTRQLADLPSNTIFWRDNMLLLFFFNLKNY</sequence>
<keyword evidence="2" id="KW-1185">Reference proteome</keyword>
<evidence type="ECO:0000313" key="1">
    <source>
        <dbReference type="EMBL" id="KAL3889663.1"/>
    </source>
</evidence>
<gene>
    <name evidence="1" type="ORF">ACJMK2_001997</name>
</gene>
<accession>A0ABD3XXB9</accession>
<protein>
    <submittedName>
        <fullName evidence="1">Uncharacterized protein</fullName>
    </submittedName>
</protein>
<dbReference type="EMBL" id="JBJQND010000001">
    <property type="protein sequence ID" value="KAL3889663.1"/>
    <property type="molecule type" value="Genomic_DNA"/>
</dbReference>
<name>A0ABD3XXB9_SINWO</name>
<comment type="caution">
    <text evidence="1">The sequence shown here is derived from an EMBL/GenBank/DDBJ whole genome shotgun (WGS) entry which is preliminary data.</text>
</comment>
<proteinExistence type="predicted"/>